<keyword evidence="1" id="KW-0328">Glycosyltransferase</keyword>
<dbReference type="EMBL" id="LKEB01000024">
    <property type="protein sequence ID" value="ROW11942.1"/>
    <property type="molecule type" value="Genomic_DNA"/>
</dbReference>
<organism evidence="4 5">
    <name type="scientific">Cytospora leucostoma</name>
    <dbReference type="NCBI Taxonomy" id="1230097"/>
    <lineage>
        <taxon>Eukaryota</taxon>
        <taxon>Fungi</taxon>
        <taxon>Dikarya</taxon>
        <taxon>Ascomycota</taxon>
        <taxon>Pezizomycotina</taxon>
        <taxon>Sordariomycetes</taxon>
        <taxon>Sordariomycetidae</taxon>
        <taxon>Diaporthales</taxon>
        <taxon>Cytosporaceae</taxon>
        <taxon>Cytospora</taxon>
    </lineage>
</organism>
<reference evidence="4 5" key="1">
    <citation type="submission" date="2015-09" db="EMBL/GenBank/DDBJ databases">
        <title>Host preference determinants of Valsa canker pathogens revealed by comparative genomics.</title>
        <authorList>
            <person name="Yin Z."/>
            <person name="Huang L."/>
        </authorList>
    </citation>
    <scope>NUCLEOTIDE SEQUENCE [LARGE SCALE GENOMIC DNA]</scope>
    <source>
        <strain evidence="4 5">SXYLt</strain>
    </source>
</reference>
<keyword evidence="2" id="KW-0808">Transferase</keyword>
<dbReference type="OrthoDB" id="5835829at2759"/>
<dbReference type="Pfam" id="PF06722">
    <property type="entry name" value="EryCIII-like_C"/>
    <property type="match status" value="1"/>
</dbReference>
<protein>
    <recommendedName>
        <fullName evidence="3">Erythromycin biosynthesis protein CIII-like C-terminal domain-containing protein</fullName>
    </recommendedName>
</protein>
<sequence length="484" mass="54727">MSTQRASLLFFTNPEWGQANVILATLHEFLIIDDYDIHLASYSSLRPRLEELLATHSAAYPRPLRIACGEEDHLVHFDPQKQGPSLTFHTIPGLSSAEACYRDGVQDLLPHKPGLKGAVSSYRRLPDFFFRMTAETYMEQQRYARDIINKVQPAMIIAEQGLSQALDACHELGREFVILSPNSFKDFEQYSQPRMGMWWKYPALASAFPFPLPWSLIPANFYLWLRMLVTITGAALDKTSRLRKLNDARHACGLRGPPPVMSVSRVASHIICPSLPELDFPMRVRPSTFGCGPIALPKRPVSELDPHMDDWLRREGMETMLVNLGTHHTMDPTLAFEVARALKAALENFPRLQILWKIKLRGDGQKSGMDQVFGPKLIASQRIRMERWLKTDPVALLDTGKVVVQVHHGGANTYFECCRSGVPQVILASWWDTYEYAARVEYLGVGVFANKKAAPQAATVELQEALLKVEFEHATSLWKFIAEK</sequence>
<gene>
    <name evidence="4" type="ORF">VPNG_05272</name>
</gene>
<keyword evidence="5" id="KW-1185">Reference proteome</keyword>
<dbReference type="PANTHER" id="PTHR48043">
    <property type="entry name" value="EG:EG0003.4 PROTEIN-RELATED"/>
    <property type="match status" value="1"/>
</dbReference>
<evidence type="ECO:0000259" key="3">
    <source>
        <dbReference type="Pfam" id="PF06722"/>
    </source>
</evidence>
<dbReference type="PANTHER" id="PTHR48043:SF145">
    <property type="entry name" value="FI06409P-RELATED"/>
    <property type="match status" value="1"/>
</dbReference>
<evidence type="ECO:0000256" key="2">
    <source>
        <dbReference type="ARBA" id="ARBA00022679"/>
    </source>
</evidence>
<evidence type="ECO:0000313" key="4">
    <source>
        <dbReference type="EMBL" id="ROW11942.1"/>
    </source>
</evidence>
<evidence type="ECO:0000313" key="5">
    <source>
        <dbReference type="Proteomes" id="UP000285146"/>
    </source>
</evidence>
<dbReference type="InParanoid" id="A0A423X7D7"/>
<dbReference type="SUPFAM" id="SSF53756">
    <property type="entry name" value="UDP-Glycosyltransferase/glycogen phosphorylase"/>
    <property type="match status" value="1"/>
</dbReference>
<dbReference type="STRING" id="1230097.A0A423X7D7"/>
<dbReference type="InterPro" id="IPR010610">
    <property type="entry name" value="EryCIII-like_C"/>
</dbReference>
<dbReference type="Gene3D" id="3.40.50.2000">
    <property type="entry name" value="Glycogen Phosphorylase B"/>
    <property type="match status" value="1"/>
</dbReference>
<dbReference type="AlphaFoldDB" id="A0A423X7D7"/>
<accession>A0A423X7D7</accession>
<proteinExistence type="predicted"/>
<dbReference type="Proteomes" id="UP000285146">
    <property type="component" value="Unassembled WGS sequence"/>
</dbReference>
<comment type="caution">
    <text evidence="4">The sequence shown here is derived from an EMBL/GenBank/DDBJ whole genome shotgun (WGS) entry which is preliminary data.</text>
</comment>
<feature type="domain" description="Erythromycin biosynthesis protein CIII-like C-terminal" evidence="3">
    <location>
        <begin position="395"/>
        <end position="454"/>
    </location>
</feature>
<name>A0A423X7D7_9PEZI</name>
<dbReference type="InterPro" id="IPR050271">
    <property type="entry name" value="UDP-glycosyltransferase"/>
</dbReference>
<evidence type="ECO:0000256" key="1">
    <source>
        <dbReference type="ARBA" id="ARBA00022676"/>
    </source>
</evidence>
<dbReference type="GO" id="GO:0008194">
    <property type="term" value="F:UDP-glycosyltransferase activity"/>
    <property type="evidence" value="ECO:0007669"/>
    <property type="project" value="TreeGrafter"/>
</dbReference>